<dbReference type="RefSeq" id="WP_090773934.1">
    <property type="nucleotide sequence ID" value="NZ_FNFB01000046.1"/>
</dbReference>
<dbReference type="Proteomes" id="UP000198683">
    <property type="component" value="Unassembled WGS sequence"/>
</dbReference>
<sequence length="111" mass="12282">MDEYVWPHIGPEAAEKIQEAWPVTCQVLPVGKRITATVIGRQPFGIFVRMHGVPDAVGLAEVVGMPRDFELPQLGARVEGHVADHVERNHQVRITLDGWVPPWNGSSASRL</sequence>
<gene>
    <name evidence="1" type="ORF">SAMN05421874_14640</name>
</gene>
<accession>A0A1G9RKG4</accession>
<dbReference type="OrthoDB" id="4249166at2"/>
<name>A0A1G9RKG4_9ACTN</name>
<dbReference type="EMBL" id="FNFB01000046">
    <property type="protein sequence ID" value="SDM23651.1"/>
    <property type="molecule type" value="Genomic_DNA"/>
</dbReference>
<keyword evidence="2" id="KW-1185">Reference proteome</keyword>
<dbReference type="AlphaFoldDB" id="A0A1G9RKG4"/>
<evidence type="ECO:0008006" key="3">
    <source>
        <dbReference type="Google" id="ProtNLM"/>
    </source>
</evidence>
<dbReference type="STRING" id="683260.SAMN05421874_14640"/>
<evidence type="ECO:0000313" key="1">
    <source>
        <dbReference type="EMBL" id="SDM23651.1"/>
    </source>
</evidence>
<proteinExistence type="predicted"/>
<protein>
    <recommendedName>
        <fullName evidence="3">S1 motif domain-containing protein</fullName>
    </recommendedName>
</protein>
<evidence type="ECO:0000313" key="2">
    <source>
        <dbReference type="Proteomes" id="UP000198683"/>
    </source>
</evidence>
<reference evidence="1 2" key="1">
    <citation type="submission" date="2016-10" db="EMBL/GenBank/DDBJ databases">
        <authorList>
            <person name="de Groot N.N."/>
        </authorList>
    </citation>
    <scope>NUCLEOTIDE SEQUENCE [LARGE SCALE GENOMIC DNA]</scope>
    <source>
        <strain evidence="1 2">CGMCC 4.5681</strain>
    </source>
</reference>
<organism evidence="1 2">
    <name type="scientific">Nonomuraea maritima</name>
    <dbReference type="NCBI Taxonomy" id="683260"/>
    <lineage>
        <taxon>Bacteria</taxon>
        <taxon>Bacillati</taxon>
        <taxon>Actinomycetota</taxon>
        <taxon>Actinomycetes</taxon>
        <taxon>Streptosporangiales</taxon>
        <taxon>Streptosporangiaceae</taxon>
        <taxon>Nonomuraea</taxon>
    </lineage>
</organism>